<dbReference type="PROSITE" id="PS51352">
    <property type="entry name" value="THIOREDOXIN_2"/>
    <property type="match status" value="1"/>
</dbReference>
<evidence type="ECO:0000256" key="3">
    <source>
        <dbReference type="SAM" id="SignalP"/>
    </source>
</evidence>
<dbReference type="PANTHER" id="PTHR13887:SF56">
    <property type="entry name" value="THIOREDOXIN-LIKE REDUCTASE RV2466C"/>
    <property type="match status" value="1"/>
</dbReference>
<protein>
    <submittedName>
        <fullName evidence="5">DsbA family protein</fullName>
    </submittedName>
</protein>
<gene>
    <name evidence="5" type="ORF">OOZ53_05520</name>
</gene>
<keyword evidence="3" id="KW-0732">Signal</keyword>
<dbReference type="CDD" id="cd02972">
    <property type="entry name" value="DsbA_family"/>
    <property type="match status" value="1"/>
</dbReference>
<comment type="similarity">
    <text evidence="2">Belongs to the thioredoxin family. DsbA subfamily.</text>
</comment>
<evidence type="ECO:0000256" key="1">
    <source>
        <dbReference type="ARBA" id="ARBA00003565"/>
    </source>
</evidence>
<accession>A0ABT4VJB8</accession>
<evidence type="ECO:0000313" key="6">
    <source>
        <dbReference type="Proteomes" id="UP001148313"/>
    </source>
</evidence>
<name>A0ABT4VJB8_9HYPH</name>
<comment type="function">
    <text evidence="1">May be required for disulfide bond formation in some proteins.</text>
</comment>
<keyword evidence="6" id="KW-1185">Reference proteome</keyword>
<evidence type="ECO:0000313" key="5">
    <source>
        <dbReference type="EMBL" id="MDA4844797.1"/>
    </source>
</evidence>
<dbReference type="InterPro" id="IPR036249">
    <property type="entry name" value="Thioredoxin-like_sf"/>
</dbReference>
<feature type="chain" id="PRO_5045643162" evidence="3">
    <location>
        <begin position="23"/>
        <end position="248"/>
    </location>
</feature>
<dbReference type="RefSeq" id="WP_271088336.1">
    <property type="nucleotide sequence ID" value="NZ_JAPJZH010000003.1"/>
</dbReference>
<dbReference type="Pfam" id="PF13462">
    <property type="entry name" value="Thioredoxin_4"/>
    <property type="match status" value="1"/>
</dbReference>
<feature type="domain" description="Thioredoxin" evidence="4">
    <location>
        <begin position="49"/>
        <end position="248"/>
    </location>
</feature>
<proteinExistence type="inferred from homology"/>
<dbReference type="PROSITE" id="PS51257">
    <property type="entry name" value="PROKAR_LIPOPROTEIN"/>
    <property type="match status" value="1"/>
</dbReference>
<dbReference type="SUPFAM" id="SSF52833">
    <property type="entry name" value="Thioredoxin-like"/>
    <property type="match status" value="1"/>
</dbReference>
<dbReference type="Gene3D" id="3.40.30.10">
    <property type="entry name" value="Glutaredoxin"/>
    <property type="match status" value="1"/>
</dbReference>
<dbReference type="EMBL" id="JAPJZH010000003">
    <property type="protein sequence ID" value="MDA4844797.1"/>
    <property type="molecule type" value="Genomic_DNA"/>
</dbReference>
<dbReference type="InterPro" id="IPR013766">
    <property type="entry name" value="Thioredoxin_domain"/>
</dbReference>
<organism evidence="5 6">
    <name type="scientific">Hoeflea poritis</name>
    <dbReference type="NCBI Taxonomy" id="2993659"/>
    <lineage>
        <taxon>Bacteria</taxon>
        <taxon>Pseudomonadati</taxon>
        <taxon>Pseudomonadota</taxon>
        <taxon>Alphaproteobacteria</taxon>
        <taxon>Hyphomicrobiales</taxon>
        <taxon>Rhizobiaceae</taxon>
        <taxon>Hoeflea</taxon>
    </lineage>
</organism>
<evidence type="ECO:0000256" key="2">
    <source>
        <dbReference type="ARBA" id="ARBA00005791"/>
    </source>
</evidence>
<dbReference type="PANTHER" id="PTHR13887">
    <property type="entry name" value="GLUTATHIONE S-TRANSFERASE KAPPA"/>
    <property type="match status" value="1"/>
</dbReference>
<evidence type="ECO:0000259" key="4">
    <source>
        <dbReference type="PROSITE" id="PS51352"/>
    </source>
</evidence>
<reference evidence="5" key="1">
    <citation type="submission" date="2022-11" db="EMBL/GenBank/DDBJ databases">
        <title>Hoeflea poritis sp. nov., isolated from scleractinian coral Porites lutea.</title>
        <authorList>
            <person name="Zhang G."/>
            <person name="Wei Q."/>
            <person name="Cai L."/>
        </authorList>
    </citation>
    <scope>NUCLEOTIDE SEQUENCE</scope>
    <source>
        <strain evidence="5">E7-10</strain>
    </source>
</reference>
<comment type="caution">
    <text evidence="5">The sequence shown here is derived from an EMBL/GenBank/DDBJ whole genome shotgun (WGS) entry which is preliminary data.</text>
</comment>
<dbReference type="Proteomes" id="UP001148313">
    <property type="component" value="Unassembled WGS sequence"/>
</dbReference>
<dbReference type="InterPro" id="IPR012336">
    <property type="entry name" value="Thioredoxin-like_fold"/>
</dbReference>
<sequence>MLQSTKSATRTMSKLVAGVALVALVAACSDSGQDTTRISEADNAATTAEAGIDPVTTAAVELPRASGDVDMEEVMKPGPMEEMYLGDPDAPVKIVEYMSLTCPHCANFHNDTFKQIVTDYVDTGKVQFIVREFPFDPRATAAIMLARCAPDGKFFPMVDVLMQQQANWARAEDAAAALFNISKLAGFTQESFEACLTNQKLVDDVNAVRRKAAEEFGVNSTPTFLINGKRYPGNMSVESMSALIDSLL</sequence>
<feature type="signal peptide" evidence="3">
    <location>
        <begin position="1"/>
        <end position="22"/>
    </location>
</feature>